<dbReference type="Gramene" id="FCD_00016738-RA">
    <property type="protein sequence ID" value="FCD_00016738-RA:cds"/>
    <property type="gene ID" value="FCD_00016738"/>
</dbReference>
<gene>
    <name evidence="1" type="ORF">TIFTF001_001614</name>
</gene>
<keyword evidence="2" id="KW-1185">Reference proteome</keyword>
<evidence type="ECO:0000313" key="2">
    <source>
        <dbReference type="Proteomes" id="UP001187192"/>
    </source>
</evidence>
<comment type="caution">
    <text evidence="1">The sequence shown here is derived from an EMBL/GenBank/DDBJ whole genome shotgun (WGS) entry which is preliminary data.</text>
</comment>
<dbReference type="EMBL" id="BTGU01000002">
    <property type="protein sequence ID" value="GMN27350.1"/>
    <property type="molecule type" value="Genomic_DNA"/>
</dbReference>
<evidence type="ECO:0000313" key="1">
    <source>
        <dbReference type="EMBL" id="GMN27350.1"/>
    </source>
</evidence>
<name>A0AA87Z828_FICCA</name>
<dbReference type="AlphaFoldDB" id="A0AA87Z828"/>
<accession>A0AA87Z828</accession>
<dbReference type="Proteomes" id="UP001187192">
    <property type="component" value="Unassembled WGS sequence"/>
</dbReference>
<protein>
    <submittedName>
        <fullName evidence="1">Uncharacterized protein</fullName>
    </submittedName>
</protein>
<reference evidence="1" key="1">
    <citation type="submission" date="2023-07" db="EMBL/GenBank/DDBJ databases">
        <title>draft genome sequence of fig (Ficus carica).</title>
        <authorList>
            <person name="Takahashi T."/>
            <person name="Nishimura K."/>
        </authorList>
    </citation>
    <scope>NUCLEOTIDE SEQUENCE</scope>
</reference>
<proteinExistence type="predicted"/>
<sequence>MKLCLHQRSTLATLCNNEPYYLIYKVHLKPALLTRRFIQEPGGTARNHVACNSFRRQGSMNEKQLQLGVFNLHNPHMSNLAD</sequence>
<organism evidence="1 2">
    <name type="scientific">Ficus carica</name>
    <name type="common">Common fig</name>
    <dbReference type="NCBI Taxonomy" id="3494"/>
    <lineage>
        <taxon>Eukaryota</taxon>
        <taxon>Viridiplantae</taxon>
        <taxon>Streptophyta</taxon>
        <taxon>Embryophyta</taxon>
        <taxon>Tracheophyta</taxon>
        <taxon>Spermatophyta</taxon>
        <taxon>Magnoliopsida</taxon>
        <taxon>eudicotyledons</taxon>
        <taxon>Gunneridae</taxon>
        <taxon>Pentapetalae</taxon>
        <taxon>rosids</taxon>
        <taxon>fabids</taxon>
        <taxon>Rosales</taxon>
        <taxon>Moraceae</taxon>
        <taxon>Ficeae</taxon>
        <taxon>Ficus</taxon>
    </lineage>
</organism>